<evidence type="ECO:0000313" key="3">
    <source>
        <dbReference type="Proteomes" id="UP001470230"/>
    </source>
</evidence>
<comment type="caution">
    <text evidence="2">The sequence shown here is derived from an EMBL/GenBank/DDBJ whole genome shotgun (WGS) entry which is preliminary data.</text>
</comment>
<accession>A0ABR2KIW0</accession>
<evidence type="ECO:0000256" key="1">
    <source>
        <dbReference type="SAM" id="MobiDB-lite"/>
    </source>
</evidence>
<proteinExistence type="predicted"/>
<keyword evidence="3" id="KW-1185">Reference proteome</keyword>
<gene>
    <name evidence="2" type="ORF">M9Y10_028001</name>
</gene>
<reference evidence="2 3" key="1">
    <citation type="submission" date="2024-04" db="EMBL/GenBank/DDBJ databases">
        <title>Tritrichomonas musculus Genome.</title>
        <authorList>
            <person name="Alves-Ferreira E."/>
            <person name="Grigg M."/>
            <person name="Lorenzi H."/>
            <person name="Galac M."/>
        </authorList>
    </citation>
    <scope>NUCLEOTIDE SEQUENCE [LARGE SCALE GENOMIC DNA]</scope>
    <source>
        <strain evidence="2 3">EAF2021</strain>
    </source>
</reference>
<organism evidence="2 3">
    <name type="scientific">Tritrichomonas musculus</name>
    <dbReference type="NCBI Taxonomy" id="1915356"/>
    <lineage>
        <taxon>Eukaryota</taxon>
        <taxon>Metamonada</taxon>
        <taxon>Parabasalia</taxon>
        <taxon>Tritrichomonadida</taxon>
        <taxon>Tritrichomonadidae</taxon>
        <taxon>Tritrichomonas</taxon>
    </lineage>
</organism>
<name>A0ABR2KIW0_9EUKA</name>
<sequence length="677" mass="78909">MNKRRHFSSKLTVAISKGDCSLTDVLSNEDLSITVRNEAEAFIKYFFPPEEMANPNPKLPNFDELIKLALEPDESQKQEYPLFQLSRNAANVLSSISDRLQKCYQEDKSKRFFIALRKFIFNKKFNQNPMFAGHFQRIIEVTLRSSANDLLDLNQTIKYNDNFTKEAFIKFIIENSEILPYRELLSTVISEFYEYFPTVVDETLRYAAAATISIEEDDKTIQNSLQLKEDIYTQSEESLQKLQPVNCFRDRIPVPYYLLKKAKKQSNTNPRNDKSFLSSQKEILKFDDFKDFELISKNNSDASNNYRLIRFALNLLYGLKNALEYEVFEIISQKIKEDKAANKDNDTIRYLLICGMFADSESSLSYTSFSLLFNLLNERHRDQDDMYDDKYILNLHPPKIIDEYAEHFVFDPYEVTEAMISGLLVFWNHRYPDPLKNGEKTKGEQVLPDYTTQVGISALELLLPTILTEPMYSNKLCINFAKIISSLEQEIIDSIEKEYTNQQSNRSTSTDNSDDPDNSNRCFLIDSIWYELLTYKFKLSPDDKELITIQNALQKLLSLPTTDAFYQEGGPENESTRSRAPTNPIIFMLSEIINHGAFFSFKKGIRFQKLLTINYAPEWIENAMIYSHIIDRMEKQLVNMKYDSKKPIIADEETKTYEIIYPADYEGKLTNSFRFKI</sequence>
<protein>
    <submittedName>
        <fullName evidence="2">Uncharacterized protein</fullName>
    </submittedName>
</protein>
<dbReference type="Proteomes" id="UP001470230">
    <property type="component" value="Unassembled WGS sequence"/>
</dbReference>
<feature type="region of interest" description="Disordered" evidence="1">
    <location>
        <begin position="498"/>
        <end position="517"/>
    </location>
</feature>
<dbReference type="EMBL" id="JAPFFF010000004">
    <property type="protein sequence ID" value="KAK8890802.1"/>
    <property type="molecule type" value="Genomic_DNA"/>
</dbReference>
<evidence type="ECO:0000313" key="2">
    <source>
        <dbReference type="EMBL" id="KAK8890802.1"/>
    </source>
</evidence>
<feature type="compositionally biased region" description="Low complexity" evidence="1">
    <location>
        <begin position="501"/>
        <end position="511"/>
    </location>
</feature>